<sequence length="412" mass="47210">MKLFSISNCLSKKYTLLPFFLGLLTSCTTTHYGLSYPKENQSPLENPTKTTLSSNVSTIENFVITDDLKPINIRVNVIILEREDGSGNFNLKNQEERQVLEDYLQQANQSWGNLRQPNDLTGCYTGTDYYRDSKIRFVFNYIEIKDSYYWNYKNSGSDLESKKPVLRNFSPSNNWYMKPLDSKITNDPKIPKGINLYLTLDGDIFDEVVKKKAINYKGNTMAASEFPTVSNLQRSSQIHLPNRYLKYLLHRYQAPLQSNTTWEETKLWHTQGDGKGFAHELGHSLGLGHGNSYHSPNACPFSLMSQRGNDPRDYLQPTEIIKAHDFLRRSNLIQFVTEDSFLGNTFIIEKNTIWDKTQRFYSNIHVNDEVVLTISAKTIVAPQTKISLGKNAKIVFEGQGKIIDANGKERKL</sequence>
<dbReference type="HOGENOM" id="CLU_667203_0_0_10"/>
<reference evidence="1 2" key="1">
    <citation type="journal article" date="2011" name="Stand. Genomic Sci.">
        <title>Complete genome sequence of Weeksella virosa type strain (9751).</title>
        <authorList>
            <person name="Lang E."/>
            <person name="Teshima H."/>
            <person name="Lucas S."/>
            <person name="Lapidus A."/>
            <person name="Hammon N."/>
            <person name="Deshpande S."/>
            <person name="Nolan M."/>
            <person name="Cheng J.F."/>
            <person name="Pitluck S."/>
            <person name="Liolios K."/>
            <person name="Pagani I."/>
            <person name="Mikhailova N."/>
            <person name="Ivanova N."/>
            <person name="Mavromatis K."/>
            <person name="Pati A."/>
            <person name="Tapia R."/>
            <person name="Han C."/>
            <person name="Goodwin L."/>
            <person name="Chen A."/>
            <person name="Palaniappan K."/>
            <person name="Land M."/>
            <person name="Hauser L."/>
            <person name="Chang Y.J."/>
            <person name="Jeffries C.D."/>
            <person name="Brambilla E.M."/>
            <person name="Kopitz M."/>
            <person name="Rohde M."/>
            <person name="Goker M."/>
            <person name="Tindall B.J."/>
            <person name="Detter J.C."/>
            <person name="Woyke T."/>
            <person name="Bristow J."/>
            <person name="Eisen J.A."/>
            <person name="Markowitz V."/>
            <person name="Hugenholtz P."/>
            <person name="Klenk H.P."/>
            <person name="Kyrpides N.C."/>
        </authorList>
    </citation>
    <scope>NUCLEOTIDE SEQUENCE [LARGE SCALE GENOMIC DNA]</scope>
    <source>
        <strain evidence="2">ATCC 43766 / DSM 16922 / JCM 21250 / NBRC 16016 / NCTC 11634 / CL345/78</strain>
    </source>
</reference>
<organism evidence="1 2">
    <name type="scientific">Weeksella virosa (strain ATCC 43766 / DSM 16922 / JCM 21250 / CCUG 30538 / CDC 9751 / IAM 14551 / NBRC 16016 / NCTC 11634 / CL345/78)</name>
    <dbReference type="NCBI Taxonomy" id="865938"/>
    <lineage>
        <taxon>Bacteria</taxon>
        <taxon>Pseudomonadati</taxon>
        <taxon>Bacteroidota</taxon>
        <taxon>Flavobacteriia</taxon>
        <taxon>Flavobacteriales</taxon>
        <taxon>Weeksellaceae</taxon>
        <taxon>Weeksella</taxon>
    </lineage>
</organism>
<evidence type="ECO:0000313" key="1">
    <source>
        <dbReference type="EMBL" id="ADX67890.1"/>
    </source>
</evidence>
<dbReference type="EMBL" id="CP002455">
    <property type="protein sequence ID" value="ADX67890.1"/>
    <property type="molecule type" value="Genomic_DNA"/>
</dbReference>
<dbReference type="Gene3D" id="3.40.390.10">
    <property type="entry name" value="Collagenase (Catalytic Domain)"/>
    <property type="match status" value="1"/>
</dbReference>
<dbReference type="PROSITE" id="PS51257">
    <property type="entry name" value="PROKAR_LIPOPROTEIN"/>
    <property type="match status" value="1"/>
</dbReference>
<dbReference type="Proteomes" id="UP000008641">
    <property type="component" value="Chromosome"/>
</dbReference>
<dbReference type="GO" id="GO:0008237">
    <property type="term" value="F:metallopeptidase activity"/>
    <property type="evidence" value="ECO:0007669"/>
    <property type="project" value="InterPro"/>
</dbReference>
<dbReference type="KEGG" id="wvi:Weevi_1181"/>
<proteinExistence type="predicted"/>
<gene>
    <name evidence="1" type="ordered locus">Weevi_1181</name>
</gene>
<keyword evidence="2" id="KW-1185">Reference proteome</keyword>
<accession>F0P2X8</accession>
<dbReference type="OrthoDB" id="1451456at2"/>
<dbReference type="eggNOG" id="ENOG5033430">
    <property type="taxonomic scope" value="Bacteria"/>
</dbReference>
<dbReference type="AlphaFoldDB" id="F0P2X8"/>
<name>F0P2X8_WEEVC</name>
<dbReference type="STRING" id="865938.Weevi_1181"/>
<dbReference type="SUPFAM" id="SSF55486">
    <property type="entry name" value="Metalloproteases ('zincins'), catalytic domain"/>
    <property type="match status" value="1"/>
</dbReference>
<dbReference type="InterPro" id="IPR024079">
    <property type="entry name" value="MetalloPept_cat_dom_sf"/>
</dbReference>
<evidence type="ECO:0000313" key="2">
    <source>
        <dbReference type="Proteomes" id="UP000008641"/>
    </source>
</evidence>
<dbReference type="RefSeq" id="WP_013598280.1">
    <property type="nucleotide sequence ID" value="NC_015144.1"/>
</dbReference>
<protein>
    <submittedName>
        <fullName evidence="1">Uncharacterized protein</fullName>
    </submittedName>
</protein>
<reference evidence="2" key="2">
    <citation type="journal article" date="2011" name="Stand. Genomic Sci.">
        <title>Complete genome sequence of Weeksella virosa type strain (9751T).</title>
        <authorList>
            <person name="Lang E."/>
            <person name="Teshima H."/>
            <person name="Lucas S."/>
            <person name="Lapidus A."/>
            <person name="Hammon N."/>
            <person name="Deshpande S."/>
            <person name="Nolan M."/>
            <person name="Cheng J."/>
            <person name="Pitluck S."/>
            <person name="Liolios K."/>
            <person name="Pagani I."/>
            <person name="Mikhailova N."/>
            <person name="Ivanova N."/>
            <person name="Mavromatis K."/>
            <person name="Pati A."/>
            <person name="Tapia R."/>
            <person name="Han C."/>
            <person name="Goodwin L."/>
            <person name="Chen A."/>
            <person name="Palaniappan K."/>
            <person name="Land M."/>
            <person name="Hauser L."/>
            <person name="Chang Y."/>
            <person name="Jeffries C."/>
            <person name="Brambilla E."/>
            <person name="Kopitz M."/>
            <person name="Rohde M."/>
            <person name="Goker M."/>
            <person name="Tindall B."/>
            <person name="Detter J."/>
            <person name="Woyke T."/>
            <person name="Bristow J."/>
            <person name="Eisen J."/>
            <person name="Markowitz V."/>
            <person name="Hugenholtz P."/>
            <person name="Klenk H."/>
            <person name="Kyrpides N."/>
        </authorList>
    </citation>
    <scope>NUCLEOTIDE SEQUENCE [LARGE SCALE GENOMIC DNA]</scope>
    <source>
        <strain evidence="2">ATCC 43766 / DSM 16922 / JCM 21250 / NBRC 16016 / NCTC 11634 / CL345/78</strain>
    </source>
</reference>